<dbReference type="GO" id="GO:0015288">
    <property type="term" value="F:porin activity"/>
    <property type="evidence" value="ECO:0007669"/>
    <property type="project" value="TreeGrafter"/>
</dbReference>
<keyword evidence="5" id="KW-0812">Transmembrane</keyword>
<keyword evidence="9" id="KW-0732">Signal</keyword>
<sequence>MSANSFTKSLKRFAIAVPVSLVLASGAALPRVAAAETLADALVGAYEHSGLLEQNRALLRAADEDVAAAKSTLKPVLRWAAGLTQSFGTTRSSSLLPAQSTESLKASISLIGELLLYDFGASAYRVEAAKETVLATRQALVNLEQQVLLRAVAAYMGVIEASETVELRNNNLRLLTQELRAARDRFDVGEVTRTDVALAEAQLANARSGLAGAEGVLLRAVEEYRNAVGHAPGNLSQPPSLPNVGGNLASAKALAVRAHPSIIAAQHQVAAADLSVEANEAAMAPRITLNGQYGLNETFDSEAYTRSGSVGVEVGQTIYQGGALSSAVRSAMAQRDAQRANLHVVRQDVEQEVGNAYAALASARAQLEASDRQIRAARIAFRGVREEATLGARTTLDVLDAEQSLLDAESTRVSARANLYVAAYSVLAATGRLTAQDLKLPVQIYDAGAYYNLVKDAPAKYSKEGQALDRVLRALQKD</sequence>
<dbReference type="Proteomes" id="UP001210770">
    <property type="component" value="Chromosome"/>
</dbReference>
<dbReference type="GO" id="GO:1990281">
    <property type="term" value="C:efflux pump complex"/>
    <property type="evidence" value="ECO:0007669"/>
    <property type="project" value="TreeGrafter"/>
</dbReference>
<dbReference type="Pfam" id="PF02321">
    <property type="entry name" value="OEP"/>
    <property type="match status" value="2"/>
</dbReference>
<keyword evidence="3" id="KW-0813">Transport</keyword>
<evidence type="ECO:0000256" key="6">
    <source>
        <dbReference type="ARBA" id="ARBA00023136"/>
    </source>
</evidence>
<keyword evidence="6" id="KW-0472">Membrane</keyword>
<organism evidence="10 11">
    <name type="scientific">Sulfitobacter faviae</name>
    <dbReference type="NCBI Taxonomy" id="1775881"/>
    <lineage>
        <taxon>Bacteria</taxon>
        <taxon>Pseudomonadati</taxon>
        <taxon>Pseudomonadota</taxon>
        <taxon>Alphaproteobacteria</taxon>
        <taxon>Rhodobacterales</taxon>
        <taxon>Roseobacteraceae</taxon>
        <taxon>Sulfitobacter</taxon>
    </lineage>
</organism>
<dbReference type="GO" id="GO:0015562">
    <property type="term" value="F:efflux transmembrane transporter activity"/>
    <property type="evidence" value="ECO:0007669"/>
    <property type="project" value="InterPro"/>
</dbReference>
<dbReference type="InterPro" id="IPR010130">
    <property type="entry name" value="T1SS_OMP_TolC"/>
</dbReference>
<dbReference type="GO" id="GO:0009279">
    <property type="term" value="C:cell outer membrane"/>
    <property type="evidence" value="ECO:0007669"/>
    <property type="project" value="UniProtKB-SubCell"/>
</dbReference>
<protein>
    <submittedName>
        <fullName evidence="10">TolC family outer membrane protein</fullName>
    </submittedName>
</protein>
<comment type="similarity">
    <text evidence="2">Belongs to the outer membrane factor (OMF) (TC 1.B.17) family.</text>
</comment>
<evidence type="ECO:0000256" key="9">
    <source>
        <dbReference type="SAM" id="SignalP"/>
    </source>
</evidence>
<dbReference type="PANTHER" id="PTHR30026:SF22">
    <property type="entry name" value="OUTER MEMBRANE EFFLUX PROTEIN"/>
    <property type="match status" value="1"/>
</dbReference>
<name>A0AAX3LMY2_9RHOB</name>
<keyword evidence="7" id="KW-0998">Cell outer membrane</keyword>
<evidence type="ECO:0000256" key="8">
    <source>
        <dbReference type="SAM" id="Coils"/>
    </source>
</evidence>
<proteinExistence type="inferred from homology"/>
<dbReference type="EMBL" id="CP116423">
    <property type="protein sequence ID" value="WCE69633.1"/>
    <property type="molecule type" value="Genomic_DNA"/>
</dbReference>
<feature type="chain" id="PRO_5043847602" evidence="9">
    <location>
        <begin position="25"/>
        <end position="478"/>
    </location>
</feature>
<evidence type="ECO:0000256" key="3">
    <source>
        <dbReference type="ARBA" id="ARBA00022448"/>
    </source>
</evidence>
<accession>A0AAX3LMY2</accession>
<evidence type="ECO:0000256" key="5">
    <source>
        <dbReference type="ARBA" id="ARBA00022692"/>
    </source>
</evidence>
<dbReference type="NCBIfam" id="TIGR01844">
    <property type="entry name" value="type_I_sec_TolC"/>
    <property type="match status" value="1"/>
</dbReference>
<keyword evidence="8" id="KW-0175">Coiled coil</keyword>
<keyword evidence="4" id="KW-1134">Transmembrane beta strand</keyword>
<evidence type="ECO:0000256" key="7">
    <source>
        <dbReference type="ARBA" id="ARBA00023237"/>
    </source>
</evidence>
<dbReference type="Gene3D" id="1.20.1600.10">
    <property type="entry name" value="Outer membrane efflux proteins (OEP)"/>
    <property type="match status" value="1"/>
</dbReference>
<evidence type="ECO:0000256" key="2">
    <source>
        <dbReference type="ARBA" id="ARBA00007613"/>
    </source>
</evidence>
<feature type="coiled-coil region" evidence="8">
    <location>
        <begin position="126"/>
        <end position="185"/>
    </location>
</feature>
<gene>
    <name evidence="10" type="ORF">PL336_12585</name>
</gene>
<dbReference type="AlphaFoldDB" id="A0AAX3LMY2"/>
<dbReference type="InterPro" id="IPR051906">
    <property type="entry name" value="TolC-like"/>
</dbReference>
<evidence type="ECO:0000256" key="1">
    <source>
        <dbReference type="ARBA" id="ARBA00004442"/>
    </source>
</evidence>
<dbReference type="SUPFAM" id="SSF56954">
    <property type="entry name" value="Outer membrane efflux proteins (OEP)"/>
    <property type="match status" value="1"/>
</dbReference>
<comment type="subcellular location">
    <subcellularLocation>
        <location evidence="1">Cell outer membrane</location>
    </subcellularLocation>
</comment>
<evidence type="ECO:0000256" key="4">
    <source>
        <dbReference type="ARBA" id="ARBA00022452"/>
    </source>
</evidence>
<evidence type="ECO:0000313" key="11">
    <source>
        <dbReference type="Proteomes" id="UP001210770"/>
    </source>
</evidence>
<dbReference type="InterPro" id="IPR003423">
    <property type="entry name" value="OMP_efflux"/>
</dbReference>
<dbReference type="PANTHER" id="PTHR30026">
    <property type="entry name" value="OUTER MEMBRANE PROTEIN TOLC"/>
    <property type="match status" value="1"/>
</dbReference>
<dbReference type="RefSeq" id="WP_271687991.1">
    <property type="nucleotide sequence ID" value="NZ_CP116423.1"/>
</dbReference>
<reference evidence="10" key="1">
    <citation type="submission" date="2023-01" db="EMBL/GenBank/DDBJ databases">
        <title>Comparative genomic analysis of cold water coral derived Sulfitobacter faviae: insights into their metabolism and habitat adaptation.</title>
        <authorList>
            <person name="Guo Y."/>
            <person name="Lin S."/>
            <person name="Huang Z."/>
            <person name="Tang K."/>
            <person name="Wang X."/>
        </authorList>
    </citation>
    <scope>NUCLEOTIDE SEQUENCE</scope>
    <source>
        <strain evidence="10">SCSIO W_1865</strain>
    </source>
</reference>
<evidence type="ECO:0000313" key="10">
    <source>
        <dbReference type="EMBL" id="WCE69633.1"/>
    </source>
</evidence>
<feature type="signal peptide" evidence="9">
    <location>
        <begin position="1"/>
        <end position="24"/>
    </location>
</feature>